<proteinExistence type="predicted"/>
<sequence length="450" mass="52321">MRKNDNFRKIEKLTEVRYELLKLFPWTGSLSFEITQRLQAWFCSPENQKRPVIINLWGPSGVGKTSFIKELVREINLSNLLVECSARKSGSITDFLSKLKTLSTINDQVNGIFIIDDIQYLFQEKPIQVFEIPSSNSPIWQLLSEGKMEMDPLEYELHRVKEVYMDFINWFNDGIKIEKGLVSTECIDFYEERDIPLNMNTGAIKRSDLINTQPPQFIFSKREAKILYESKLHDFTTYTDFISHIRTMDEGQIKLFLDEMLRRSISPVHVDFSQSVFFVIGTLDEAYSKSHESLGLSPEQFFQEAMQVDSRKIKKLLLPHLSLNQLSHLGAHHLIFPCLSADAYFQFIKNHLHLTSQKFKEETGILLTFEENIQEKIFNDGVIPALGLRPLIHTMDHLIGDFLPSLHMAAGMHHSIEQITVRRKENGYECFMEKPNRNPFKFFFPLPSSK</sequence>
<dbReference type="GO" id="GO:0005524">
    <property type="term" value="F:ATP binding"/>
    <property type="evidence" value="ECO:0007669"/>
    <property type="project" value="InterPro"/>
</dbReference>
<dbReference type="EMBL" id="FOVW01000009">
    <property type="protein sequence ID" value="SFO60350.1"/>
    <property type="molecule type" value="Genomic_DNA"/>
</dbReference>
<feature type="domain" description="ATPase AAA-type core" evidence="1">
    <location>
        <begin position="56"/>
        <end position="128"/>
    </location>
</feature>
<evidence type="ECO:0000313" key="2">
    <source>
        <dbReference type="EMBL" id="SFO60350.1"/>
    </source>
</evidence>
<organism evidence="2 3">
    <name type="scientific">Algoriphagus ornithinivorans</name>
    <dbReference type="NCBI Taxonomy" id="226506"/>
    <lineage>
        <taxon>Bacteria</taxon>
        <taxon>Pseudomonadati</taxon>
        <taxon>Bacteroidota</taxon>
        <taxon>Cytophagia</taxon>
        <taxon>Cytophagales</taxon>
        <taxon>Cyclobacteriaceae</taxon>
        <taxon>Algoriphagus</taxon>
    </lineage>
</organism>
<reference evidence="3" key="1">
    <citation type="submission" date="2016-10" db="EMBL/GenBank/DDBJ databases">
        <authorList>
            <person name="Varghese N."/>
            <person name="Submissions S."/>
        </authorList>
    </citation>
    <scope>NUCLEOTIDE SEQUENCE [LARGE SCALE GENOMIC DNA]</scope>
    <source>
        <strain evidence="3">DSM 15282</strain>
    </source>
</reference>
<dbReference type="InterPro" id="IPR003959">
    <property type="entry name" value="ATPase_AAA_core"/>
</dbReference>
<evidence type="ECO:0000259" key="1">
    <source>
        <dbReference type="Pfam" id="PF00004"/>
    </source>
</evidence>
<dbReference type="SUPFAM" id="SSF52540">
    <property type="entry name" value="P-loop containing nucleoside triphosphate hydrolases"/>
    <property type="match status" value="1"/>
</dbReference>
<dbReference type="RefSeq" id="WP_091655009.1">
    <property type="nucleotide sequence ID" value="NZ_FOVW01000009.1"/>
</dbReference>
<evidence type="ECO:0000313" key="3">
    <source>
        <dbReference type="Proteomes" id="UP000199564"/>
    </source>
</evidence>
<dbReference type="GO" id="GO:0016887">
    <property type="term" value="F:ATP hydrolysis activity"/>
    <property type="evidence" value="ECO:0007669"/>
    <property type="project" value="InterPro"/>
</dbReference>
<dbReference type="InterPro" id="IPR027417">
    <property type="entry name" value="P-loop_NTPase"/>
</dbReference>
<keyword evidence="3" id="KW-1185">Reference proteome</keyword>
<accession>A0A1I5IJE0</accession>
<protein>
    <submittedName>
        <fullName evidence="2">ATPase family associated with various cellular activities (AAA)</fullName>
    </submittedName>
</protein>
<name>A0A1I5IJE0_9BACT</name>
<dbReference type="STRING" id="226506.SAMN04488519_10913"/>
<dbReference type="Pfam" id="PF00004">
    <property type="entry name" value="AAA"/>
    <property type="match status" value="1"/>
</dbReference>
<gene>
    <name evidence="2" type="ORF">SAMN04488519_10913</name>
</gene>
<dbReference type="Gene3D" id="3.40.50.300">
    <property type="entry name" value="P-loop containing nucleotide triphosphate hydrolases"/>
    <property type="match status" value="1"/>
</dbReference>
<dbReference type="AlphaFoldDB" id="A0A1I5IJE0"/>
<dbReference type="Proteomes" id="UP000199564">
    <property type="component" value="Unassembled WGS sequence"/>
</dbReference>